<proteinExistence type="predicted"/>
<reference evidence="2" key="1">
    <citation type="submission" date="2022-12" db="EMBL/GenBank/DDBJ databases">
        <authorList>
            <person name="Petersen C."/>
        </authorList>
    </citation>
    <scope>NUCLEOTIDE SEQUENCE</scope>
    <source>
        <strain evidence="2">IBT 15544</strain>
    </source>
</reference>
<dbReference type="AlphaFoldDB" id="A0A9W9NFG8"/>
<gene>
    <name evidence="2" type="ORF">N7498_001084</name>
</gene>
<reference evidence="2" key="2">
    <citation type="journal article" date="2023" name="IMA Fungus">
        <title>Comparative genomic study of the Penicillium genus elucidates a diverse pangenome and 15 lateral gene transfer events.</title>
        <authorList>
            <person name="Petersen C."/>
            <person name="Sorensen T."/>
            <person name="Nielsen M.R."/>
            <person name="Sondergaard T.E."/>
            <person name="Sorensen J.L."/>
            <person name="Fitzpatrick D.A."/>
            <person name="Frisvad J.C."/>
            <person name="Nielsen K.L."/>
        </authorList>
    </citation>
    <scope>NUCLEOTIDE SEQUENCE</scope>
    <source>
        <strain evidence="2">IBT 15544</strain>
    </source>
</reference>
<evidence type="ECO:0000313" key="2">
    <source>
        <dbReference type="EMBL" id="KAJ5218985.1"/>
    </source>
</evidence>
<dbReference type="SUPFAM" id="SSF52047">
    <property type="entry name" value="RNI-like"/>
    <property type="match status" value="1"/>
</dbReference>
<dbReference type="RefSeq" id="XP_058313558.1">
    <property type="nucleotide sequence ID" value="XM_058448147.1"/>
</dbReference>
<dbReference type="GeneID" id="83175447"/>
<dbReference type="OrthoDB" id="5273928at2759"/>
<dbReference type="Proteomes" id="UP001150904">
    <property type="component" value="Unassembled WGS sequence"/>
</dbReference>
<sequence length="334" mass="37747">MSISRYSSCPQTDFGRGPHWLHESPFLPHLWETTQDVGAPSLKHAAMKMALVDQSALKPDLFAQLPWHIAHYLWECLGRCEVGNWRTVLAISTAHATTADLVAIGNMKNLVALDIYPAKSRVPKPEDIDEGKGLGLEDRIVRSWLEIAETAGSLQQLRILRLHNQPRLTTKALWMLEKLPNLREVFISECAAFGEVIQKLNTQRKGVRLGGWIARRINLVRADHEALAQVQIIRGPLVDVYKDALDTDSRSENNDRGQTPPNLGRDIPILEFMLSFAHRGTQYDASQVIHLTRARQQIERKRSPSQGDTSRSQVKRVVRDRGGRDMADVLSDFF</sequence>
<protein>
    <submittedName>
        <fullName evidence="2">Uncharacterized protein</fullName>
    </submittedName>
</protein>
<dbReference type="EMBL" id="JAPQKR010000004">
    <property type="protein sequence ID" value="KAJ5218985.1"/>
    <property type="molecule type" value="Genomic_DNA"/>
</dbReference>
<evidence type="ECO:0000313" key="3">
    <source>
        <dbReference type="Proteomes" id="UP001150904"/>
    </source>
</evidence>
<evidence type="ECO:0000256" key="1">
    <source>
        <dbReference type="SAM" id="MobiDB-lite"/>
    </source>
</evidence>
<feature type="region of interest" description="Disordered" evidence="1">
    <location>
        <begin position="295"/>
        <end position="320"/>
    </location>
</feature>
<name>A0A9W9NFG8_9EURO</name>
<keyword evidence="3" id="KW-1185">Reference proteome</keyword>
<accession>A0A9W9NFG8</accession>
<comment type="caution">
    <text evidence="2">The sequence shown here is derived from an EMBL/GenBank/DDBJ whole genome shotgun (WGS) entry which is preliminary data.</text>
</comment>
<organism evidence="2 3">
    <name type="scientific">Penicillium cinerascens</name>
    <dbReference type="NCBI Taxonomy" id="70096"/>
    <lineage>
        <taxon>Eukaryota</taxon>
        <taxon>Fungi</taxon>
        <taxon>Dikarya</taxon>
        <taxon>Ascomycota</taxon>
        <taxon>Pezizomycotina</taxon>
        <taxon>Eurotiomycetes</taxon>
        <taxon>Eurotiomycetidae</taxon>
        <taxon>Eurotiales</taxon>
        <taxon>Aspergillaceae</taxon>
        <taxon>Penicillium</taxon>
    </lineage>
</organism>